<evidence type="ECO:0000313" key="1">
    <source>
        <dbReference type="EMBL" id="AEV51915.1"/>
    </source>
</evidence>
<dbReference type="KEGG" id="vg:11541307"/>
<proteinExistence type="predicted"/>
<accession>G9FH04</accession>
<dbReference type="Proteomes" id="UP000005427">
    <property type="component" value="Segment"/>
</dbReference>
<evidence type="ECO:0008006" key="3">
    <source>
        <dbReference type="Google" id="ProtNLM"/>
    </source>
</evidence>
<evidence type="ECO:0000313" key="2">
    <source>
        <dbReference type="Proteomes" id="UP000005427"/>
    </source>
</evidence>
<dbReference type="GeneID" id="11541307"/>
<dbReference type="PROSITE" id="PS51257">
    <property type="entry name" value="PROKAR_LIPOPROTEIN"/>
    <property type="match status" value="1"/>
</dbReference>
<dbReference type="Pfam" id="PF25682">
    <property type="entry name" value="Phage_VG64"/>
    <property type="match status" value="1"/>
</dbReference>
<keyword evidence="2" id="KW-1185">Reference proteome</keyword>
<protein>
    <recommendedName>
        <fullName evidence="3">Lipoprotein</fullName>
    </recommendedName>
</protein>
<dbReference type="EMBL" id="JN116823">
    <property type="protein sequence ID" value="AEV51915.1"/>
    <property type="molecule type" value="Genomic_DNA"/>
</dbReference>
<dbReference type="InterPro" id="IPR058243">
    <property type="entry name" value="Phage_VG64"/>
</dbReference>
<reference evidence="1 2" key="1">
    <citation type="submission" date="2011-06" db="EMBL/GenBank/DDBJ databases">
        <title>Two lysogenic phages can combine to generate a single lytic phage.</title>
        <authorList>
            <person name="Petrovski S."/>
        </authorList>
    </citation>
    <scope>NUCLEOTIDE SEQUENCE [LARGE SCALE GENOMIC DNA]</scope>
</reference>
<dbReference type="OrthoDB" id="19721at10239"/>
<dbReference type="RefSeq" id="YP_005087105.1">
    <property type="nucleotide sequence ID" value="NC_016652.1"/>
</dbReference>
<name>G9FH04_9CAUD</name>
<sequence>MTKFRTTATAATAIALSALALAGCSTDADVASANISKASEQFEVSRRIVAINGITDKYLFTIEGKCSMEYPDNRTEIICKLADGSLVKHVVRQSDNVALIMEQTDGTTVSTDHYRVIFKPEAIIPNVDRP</sequence>
<organism evidence="1 2">
    <name type="scientific">Rhodococcus phage REQ2</name>
    <dbReference type="NCBI Taxonomy" id="1109713"/>
    <lineage>
        <taxon>Viruses</taxon>
        <taxon>Duplodnaviria</taxon>
        <taxon>Heunggongvirae</taxon>
        <taxon>Uroviricota</taxon>
        <taxon>Caudoviricetes</taxon>
        <taxon>Caudoviricetes incertae sedis</taxon>
        <taxon>Melbournevirus</taxon>
        <taxon>Melbournevirus REQ2</taxon>
    </lineage>
</organism>